<feature type="compositionally biased region" description="Low complexity" evidence="1">
    <location>
        <begin position="139"/>
        <end position="160"/>
    </location>
</feature>
<dbReference type="RefSeq" id="WP_394844285.1">
    <property type="nucleotide sequence ID" value="NZ_CP089982.1"/>
</dbReference>
<evidence type="ECO:0000256" key="2">
    <source>
        <dbReference type="SAM" id="Phobius"/>
    </source>
</evidence>
<proteinExistence type="predicted"/>
<reference evidence="3 4" key="1">
    <citation type="submission" date="2021-12" db="EMBL/GenBank/DDBJ databases">
        <title>Discovery of the Pendulisporaceae a myxobacterial family with distinct sporulation behavior and unique specialized metabolism.</title>
        <authorList>
            <person name="Garcia R."/>
            <person name="Popoff A."/>
            <person name="Bader C.D."/>
            <person name="Loehr J."/>
            <person name="Walesch S."/>
            <person name="Walt C."/>
            <person name="Boldt J."/>
            <person name="Bunk B."/>
            <person name="Haeckl F.J.F.P.J."/>
            <person name="Gunesch A.P."/>
            <person name="Birkelbach J."/>
            <person name="Nuebel U."/>
            <person name="Pietschmann T."/>
            <person name="Bach T."/>
            <person name="Mueller R."/>
        </authorList>
    </citation>
    <scope>NUCLEOTIDE SEQUENCE [LARGE SCALE GENOMIC DNA]</scope>
    <source>
        <strain evidence="3 4">MSr12523</strain>
    </source>
</reference>
<evidence type="ECO:0000256" key="1">
    <source>
        <dbReference type="SAM" id="MobiDB-lite"/>
    </source>
</evidence>
<sequence>MPTHFRSMPARSHSPVAQDIDADLTTRMPEKRNPHEPLHRVGGYDGNESMTALYPGALPLPSPDVAASRRLEATVKLSRSTFRRALTRRIHVPAIARTAALLALCILSGLVIVLLRGGAVRESRIPSTPPPAPQEDVRPAMPANPAPAAIAPASLTADAPAPKPAKPSRHSSRHKKRAPSPAVE</sequence>
<feature type="region of interest" description="Disordered" evidence="1">
    <location>
        <begin position="122"/>
        <end position="184"/>
    </location>
</feature>
<gene>
    <name evidence="3" type="ORF">LZC95_45440</name>
</gene>
<feature type="compositionally biased region" description="Basic residues" evidence="1">
    <location>
        <begin position="166"/>
        <end position="178"/>
    </location>
</feature>
<evidence type="ECO:0000313" key="4">
    <source>
        <dbReference type="Proteomes" id="UP001379533"/>
    </source>
</evidence>
<protein>
    <submittedName>
        <fullName evidence="3">Uncharacterized protein</fullName>
    </submittedName>
</protein>
<keyword evidence="2" id="KW-0472">Membrane</keyword>
<accession>A0ABZ2K4Q7</accession>
<dbReference type="Proteomes" id="UP001379533">
    <property type="component" value="Chromosome"/>
</dbReference>
<feature type="transmembrane region" description="Helical" evidence="2">
    <location>
        <begin position="94"/>
        <end position="115"/>
    </location>
</feature>
<keyword evidence="2" id="KW-0812">Transmembrane</keyword>
<name>A0ABZ2K4Q7_9BACT</name>
<keyword evidence="4" id="KW-1185">Reference proteome</keyword>
<dbReference type="EMBL" id="CP089982">
    <property type="protein sequence ID" value="WXA93686.1"/>
    <property type="molecule type" value="Genomic_DNA"/>
</dbReference>
<evidence type="ECO:0000313" key="3">
    <source>
        <dbReference type="EMBL" id="WXA93686.1"/>
    </source>
</evidence>
<organism evidence="3 4">
    <name type="scientific">Pendulispora brunnea</name>
    <dbReference type="NCBI Taxonomy" id="2905690"/>
    <lineage>
        <taxon>Bacteria</taxon>
        <taxon>Pseudomonadati</taxon>
        <taxon>Myxococcota</taxon>
        <taxon>Myxococcia</taxon>
        <taxon>Myxococcales</taxon>
        <taxon>Sorangiineae</taxon>
        <taxon>Pendulisporaceae</taxon>
        <taxon>Pendulispora</taxon>
    </lineage>
</organism>
<keyword evidence="2" id="KW-1133">Transmembrane helix</keyword>